<dbReference type="EMBL" id="JBBNAE010000002">
    <property type="protein sequence ID" value="KAK9146496.1"/>
    <property type="molecule type" value="Genomic_DNA"/>
</dbReference>
<keyword evidence="2" id="KW-1185">Reference proteome</keyword>
<sequence length="94" mass="10396">MRIEADVEQGSLCSIPMFRLCGTVAQRHNSLDLARGEGGLLLYALLRPLVSALLRERLLLGRPASFGPIRDDGFGQTQRNVKETNISVIYILLT</sequence>
<dbReference type="AlphaFoldDB" id="A0AAP0K5X7"/>
<dbReference type="Proteomes" id="UP001417504">
    <property type="component" value="Unassembled WGS sequence"/>
</dbReference>
<name>A0AAP0K5X7_9MAGN</name>
<accession>A0AAP0K5X7</accession>
<comment type="caution">
    <text evidence="1">The sequence shown here is derived from an EMBL/GenBank/DDBJ whole genome shotgun (WGS) entry which is preliminary data.</text>
</comment>
<organism evidence="1 2">
    <name type="scientific">Stephania japonica</name>
    <dbReference type="NCBI Taxonomy" id="461633"/>
    <lineage>
        <taxon>Eukaryota</taxon>
        <taxon>Viridiplantae</taxon>
        <taxon>Streptophyta</taxon>
        <taxon>Embryophyta</taxon>
        <taxon>Tracheophyta</taxon>
        <taxon>Spermatophyta</taxon>
        <taxon>Magnoliopsida</taxon>
        <taxon>Ranunculales</taxon>
        <taxon>Menispermaceae</taxon>
        <taxon>Menispermoideae</taxon>
        <taxon>Cissampelideae</taxon>
        <taxon>Stephania</taxon>
    </lineage>
</organism>
<evidence type="ECO:0000313" key="2">
    <source>
        <dbReference type="Proteomes" id="UP001417504"/>
    </source>
</evidence>
<proteinExistence type="predicted"/>
<reference evidence="1 2" key="1">
    <citation type="submission" date="2024-01" db="EMBL/GenBank/DDBJ databases">
        <title>Genome assemblies of Stephania.</title>
        <authorList>
            <person name="Yang L."/>
        </authorList>
    </citation>
    <scope>NUCLEOTIDE SEQUENCE [LARGE SCALE GENOMIC DNA]</scope>
    <source>
        <strain evidence="1">QJT</strain>
        <tissue evidence="1">Leaf</tissue>
    </source>
</reference>
<gene>
    <name evidence="1" type="ORF">Sjap_006399</name>
</gene>
<evidence type="ECO:0000313" key="1">
    <source>
        <dbReference type="EMBL" id="KAK9146496.1"/>
    </source>
</evidence>
<protein>
    <submittedName>
        <fullName evidence="1">Uncharacterized protein</fullName>
    </submittedName>
</protein>